<comment type="caution">
    <text evidence="2">The sequence shown here is derived from an EMBL/GenBank/DDBJ whole genome shotgun (WGS) entry which is preliminary data.</text>
</comment>
<reference evidence="2" key="1">
    <citation type="journal article" date="2020" name="Fungal Divers.">
        <title>Resolving the Mortierellaceae phylogeny through synthesis of multi-gene phylogenetics and phylogenomics.</title>
        <authorList>
            <person name="Vandepol N."/>
            <person name="Liber J."/>
            <person name="Desiro A."/>
            <person name="Na H."/>
            <person name="Kennedy M."/>
            <person name="Barry K."/>
            <person name="Grigoriev I.V."/>
            <person name="Miller A.N."/>
            <person name="O'Donnell K."/>
            <person name="Stajich J.E."/>
            <person name="Bonito G."/>
        </authorList>
    </citation>
    <scope>NUCLEOTIDE SEQUENCE</scope>
    <source>
        <strain evidence="2">KOD1015</strain>
    </source>
</reference>
<feature type="compositionally biased region" description="Low complexity" evidence="1">
    <location>
        <begin position="1036"/>
        <end position="1047"/>
    </location>
</feature>
<dbReference type="PANTHER" id="PTHR37271">
    <property type="entry name" value="KARYOGAMY PROTEIN KAR9"/>
    <property type="match status" value="1"/>
</dbReference>
<dbReference type="PANTHER" id="PTHR37271:SF1">
    <property type="entry name" value="KARYOGAMY PROTEIN KAR9"/>
    <property type="match status" value="1"/>
</dbReference>
<evidence type="ECO:0000313" key="3">
    <source>
        <dbReference type="Proteomes" id="UP000780801"/>
    </source>
</evidence>
<feature type="region of interest" description="Disordered" evidence="1">
    <location>
        <begin position="1083"/>
        <end position="1122"/>
    </location>
</feature>
<feature type="compositionally biased region" description="Pro residues" evidence="1">
    <location>
        <begin position="537"/>
        <end position="548"/>
    </location>
</feature>
<dbReference type="GO" id="GO:0030473">
    <property type="term" value="P:nuclear migration along microtubule"/>
    <property type="evidence" value="ECO:0007669"/>
    <property type="project" value="TreeGrafter"/>
</dbReference>
<dbReference type="Proteomes" id="UP000780801">
    <property type="component" value="Unassembled WGS sequence"/>
</dbReference>
<feature type="compositionally biased region" description="Polar residues" evidence="1">
    <location>
        <begin position="613"/>
        <end position="622"/>
    </location>
</feature>
<evidence type="ECO:0008006" key="4">
    <source>
        <dbReference type="Google" id="ProtNLM"/>
    </source>
</evidence>
<sequence length="1161" mass="125055">MSLSQESDSDALLSDHTTVDTAIIDMASSCNTTAITDSALTAVIASKTVTSTITTTTTTAATTTVLYQSYHTQLEKLKQLPVPFSDIYHALTSVDTMPLPLLTTRFRKATAEMTEWLETAEVTVFGLQMDVEQHGTSGKQDVSEIDVIMNRFQPNIAMMLELKEKMESRQVRSAAQEATLPEDDKSTEKEDDPPLTLQELQLAASAVQASWESLRRLLGRVKEIFAGTRLRGELLTQMERALTAIEEIATGIDTIQLERHCAASEEGSTKSSHGPSSPPFSQSPLSPSTSLMAVSDDLGNPQRSVDPFAELNQKIELLLPKLEGLKSEIYSLHPGRTEREQESVDGIKDEFLRILNLWEDTKTRKDKITDEVKEERWITVFEQVAGQVHSMMESMERAIIHCRGLVDQIKAMVRDKVVPTAPIDRDHLYAIFKSFEAKHKYYAPAVNKMLDTLESGIESRMTKNADVIQKHQDMKAKWGRLSDDLERVEIDLDGIEGLLDILDASIPSYIPTPPSQLPDKPLFSMRRSQVSGGWQTPGPPNLFTPPPNLQQHQRGRRPLPAAASIPVRERAKSPSNVRTSRPWSPATSSSSHSIPNSSLLSPNIYNNHRALSRSPSRSPTRANSDKLRPWCPSTSVTSPNIPGIPYSPSMASTFNPRSGSSAGFRRASSPSPSPSSQASTASSRNRSASCTPIPISRTNSSATSISSNSRIPTQMKPVFSPSGNSNRYSTASPTPSLSTSCPSPSGFAGSRRGQLKIPSPVVTGTNPTTRPRQNSASSARLGTGTTSSIPRSIDSNGAGSSPSSSMLAGRGHRTTTSQLSSQSSLPPFSPPVPRQRRLSAYSVHSAGQVGYKSGQNSSSEDLMLRHGATTSAHPSRRLSFGSAAESLDLIRGGQRRLSVSKSVGGADNRSLPAGTSSSSSSTSSSTSSVATNVSLEQQRQQSPKPTTPYIPVRGDELDEELAKIVNANSVRIPIRRLGDGKYYLGGRVEEQVMAGGKMVLCRLMESSRQGNTSVIEEDDSGVSSGGSHSGTEEAVQQATQQQQQKKAISIKRPAAALTNAGPKVASVATAAITAAIRLAKPESARVRSSSLTSRGSISSSSSAGSVATSYPSSRGWNGALAPKSTTFSERTKRVKKVAVRIGGGGWQDLDQFLVENSFLNA</sequence>
<feature type="region of interest" description="Disordered" evidence="1">
    <location>
        <begin position="1011"/>
        <end position="1047"/>
    </location>
</feature>
<evidence type="ECO:0000313" key="2">
    <source>
        <dbReference type="EMBL" id="KAF9579293.1"/>
    </source>
</evidence>
<feature type="compositionally biased region" description="Polar residues" evidence="1">
    <location>
        <begin position="762"/>
        <end position="790"/>
    </location>
</feature>
<accession>A0A9P6KBZ7</accession>
<organism evidence="2 3">
    <name type="scientific">Lunasporangiospora selenospora</name>
    <dbReference type="NCBI Taxonomy" id="979761"/>
    <lineage>
        <taxon>Eukaryota</taxon>
        <taxon>Fungi</taxon>
        <taxon>Fungi incertae sedis</taxon>
        <taxon>Mucoromycota</taxon>
        <taxon>Mortierellomycotina</taxon>
        <taxon>Mortierellomycetes</taxon>
        <taxon>Mortierellales</taxon>
        <taxon>Mortierellaceae</taxon>
        <taxon>Lunasporangiospora</taxon>
    </lineage>
</organism>
<protein>
    <recommendedName>
        <fullName evidence="4">GAR domain-containing protein</fullName>
    </recommendedName>
</protein>
<evidence type="ECO:0000256" key="1">
    <source>
        <dbReference type="SAM" id="MobiDB-lite"/>
    </source>
</evidence>
<dbReference type="Pfam" id="PF08580">
    <property type="entry name" value="KAR9"/>
    <property type="match status" value="1"/>
</dbReference>
<dbReference type="InterPro" id="IPR013889">
    <property type="entry name" value="Karyogamy_KAR9"/>
</dbReference>
<feature type="compositionally biased region" description="Low complexity" evidence="1">
    <location>
        <begin position="580"/>
        <end position="602"/>
    </location>
</feature>
<dbReference type="GO" id="GO:0051293">
    <property type="term" value="P:establishment of spindle localization"/>
    <property type="evidence" value="ECO:0007669"/>
    <property type="project" value="TreeGrafter"/>
</dbReference>
<proteinExistence type="predicted"/>
<gene>
    <name evidence="2" type="ORF">BGW38_004507</name>
</gene>
<feature type="compositionally biased region" description="Low complexity" evidence="1">
    <location>
        <begin position="729"/>
        <end position="745"/>
    </location>
</feature>
<dbReference type="AlphaFoldDB" id="A0A9P6KBZ7"/>
<feature type="compositionally biased region" description="Low complexity" evidence="1">
    <location>
        <begin position="792"/>
        <end position="809"/>
    </location>
</feature>
<dbReference type="OrthoDB" id="5559380at2759"/>
<name>A0A9P6KBZ7_9FUNG</name>
<dbReference type="GO" id="GO:0005938">
    <property type="term" value="C:cell cortex"/>
    <property type="evidence" value="ECO:0007669"/>
    <property type="project" value="TreeGrafter"/>
</dbReference>
<feature type="compositionally biased region" description="Polar residues" evidence="1">
    <location>
        <begin position="929"/>
        <end position="944"/>
    </location>
</feature>
<feature type="region of interest" description="Disordered" evidence="1">
    <location>
        <begin position="168"/>
        <end position="193"/>
    </location>
</feature>
<feature type="compositionally biased region" description="Low complexity" evidence="1">
    <location>
        <begin position="1086"/>
        <end position="1113"/>
    </location>
</feature>
<feature type="compositionally biased region" description="Low complexity" evidence="1">
    <location>
        <begin position="817"/>
        <end position="826"/>
    </location>
</feature>
<dbReference type="EMBL" id="JAABOA010002883">
    <property type="protein sequence ID" value="KAF9579293.1"/>
    <property type="molecule type" value="Genomic_DNA"/>
</dbReference>
<dbReference type="GO" id="GO:0005816">
    <property type="term" value="C:spindle pole body"/>
    <property type="evidence" value="ECO:0007669"/>
    <property type="project" value="TreeGrafter"/>
</dbReference>
<feature type="region of interest" description="Disordered" evidence="1">
    <location>
        <begin position="895"/>
        <end position="952"/>
    </location>
</feature>
<feature type="compositionally biased region" description="Low complexity" evidence="1">
    <location>
        <begin position="656"/>
        <end position="710"/>
    </location>
</feature>
<feature type="compositionally biased region" description="Low complexity" evidence="1">
    <location>
        <begin position="271"/>
        <end position="290"/>
    </location>
</feature>
<dbReference type="GO" id="GO:0043332">
    <property type="term" value="C:mating projection tip"/>
    <property type="evidence" value="ECO:0007669"/>
    <property type="project" value="TreeGrafter"/>
</dbReference>
<feature type="region of interest" description="Disordered" evidence="1">
    <location>
        <begin position="527"/>
        <end position="834"/>
    </location>
</feature>
<feature type="compositionally biased region" description="Low complexity" evidence="1">
    <location>
        <begin position="915"/>
        <end position="928"/>
    </location>
</feature>
<feature type="region of interest" description="Disordered" evidence="1">
    <location>
        <begin position="260"/>
        <end position="299"/>
    </location>
</feature>
<keyword evidence="3" id="KW-1185">Reference proteome</keyword>